<feature type="compositionally biased region" description="Polar residues" evidence="6">
    <location>
        <begin position="516"/>
        <end position="526"/>
    </location>
</feature>
<dbReference type="Pfam" id="PF07980">
    <property type="entry name" value="SusD_RagB"/>
    <property type="match status" value="1"/>
</dbReference>
<keyword evidence="10" id="KW-1185">Reference proteome</keyword>
<evidence type="ECO:0000313" key="9">
    <source>
        <dbReference type="EMBL" id="MBY5957629.1"/>
    </source>
</evidence>
<dbReference type="RefSeq" id="WP_222579147.1">
    <property type="nucleotide sequence ID" value="NZ_JAHVHU010000005.1"/>
</dbReference>
<gene>
    <name evidence="9" type="ORF">KUV50_05775</name>
</gene>
<dbReference type="InterPro" id="IPR012944">
    <property type="entry name" value="SusD_RagB_dom"/>
</dbReference>
<keyword evidence="3" id="KW-0732">Signal</keyword>
<dbReference type="AlphaFoldDB" id="A0A953LCC9"/>
<evidence type="ECO:0000256" key="1">
    <source>
        <dbReference type="ARBA" id="ARBA00004442"/>
    </source>
</evidence>
<keyword evidence="5" id="KW-0998">Cell outer membrane</keyword>
<evidence type="ECO:0000256" key="2">
    <source>
        <dbReference type="ARBA" id="ARBA00006275"/>
    </source>
</evidence>
<evidence type="ECO:0000256" key="4">
    <source>
        <dbReference type="ARBA" id="ARBA00023136"/>
    </source>
</evidence>
<dbReference type="Proteomes" id="UP000753961">
    <property type="component" value="Unassembled WGS sequence"/>
</dbReference>
<dbReference type="EMBL" id="JAHVHU010000005">
    <property type="protein sequence ID" value="MBY5957629.1"/>
    <property type="molecule type" value="Genomic_DNA"/>
</dbReference>
<dbReference type="PROSITE" id="PS51257">
    <property type="entry name" value="PROKAR_LIPOPROTEIN"/>
    <property type="match status" value="1"/>
</dbReference>
<feature type="compositionally biased region" description="Pro residues" evidence="6">
    <location>
        <begin position="527"/>
        <end position="536"/>
    </location>
</feature>
<dbReference type="GO" id="GO:0009279">
    <property type="term" value="C:cell outer membrane"/>
    <property type="evidence" value="ECO:0007669"/>
    <property type="project" value="UniProtKB-SubCell"/>
</dbReference>
<protein>
    <submittedName>
        <fullName evidence="9">RagB/SusD family nutrient uptake outer membrane protein</fullName>
    </submittedName>
</protein>
<comment type="similarity">
    <text evidence="2">Belongs to the SusD family.</text>
</comment>
<evidence type="ECO:0000256" key="5">
    <source>
        <dbReference type="ARBA" id="ARBA00023237"/>
    </source>
</evidence>
<keyword evidence="4" id="KW-0472">Membrane</keyword>
<evidence type="ECO:0000256" key="3">
    <source>
        <dbReference type="ARBA" id="ARBA00022729"/>
    </source>
</evidence>
<feature type="domain" description="SusD-like N-terminal" evidence="8">
    <location>
        <begin position="90"/>
        <end position="234"/>
    </location>
</feature>
<dbReference type="Pfam" id="PF14322">
    <property type="entry name" value="SusD-like_3"/>
    <property type="match status" value="1"/>
</dbReference>
<feature type="region of interest" description="Disordered" evidence="6">
    <location>
        <begin position="514"/>
        <end position="536"/>
    </location>
</feature>
<evidence type="ECO:0000259" key="8">
    <source>
        <dbReference type="Pfam" id="PF14322"/>
    </source>
</evidence>
<name>A0A953LCC9_9BACT</name>
<comment type="caution">
    <text evidence="9">The sequence shown here is derived from an EMBL/GenBank/DDBJ whole genome shotgun (WGS) entry which is preliminary data.</text>
</comment>
<dbReference type="Gene3D" id="1.25.40.390">
    <property type="match status" value="1"/>
</dbReference>
<evidence type="ECO:0000259" key="7">
    <source>
        <dbReference type="Pfam" id="PF07980"/>
    </source>
</evidence>
<comment type="subcellular location">
    <subcellularLocation>
        <location evidence="1">Cell outer membrane</location>
    </subcellularLocation>
</comment>
<reference evidence="9" key="1">
    <citation type="submission" date="2021-06" db="EMBL/GenBank/DDBJ databases">
        <title>44 bacteria genomes isolated from Dapeng, Shenzhen.</title>
        <authorList>
            <person name="Zheng W."/>
            <person name="Yu S."/>
            <person name="Huang Y."/>
        </authorList>
    </citation>
    <scope>NUCLEOTIDE SEQUENCE</scope>
    <source>
        <strain evidence="9">DP5N28-2</strain>
    </source>
</reference>
<organism evidence="9 10">
    <name type="scientific">Membranihabitans marinus</name>
    <dbReference type="NCBI Taxonomy" id="1227546"/>
    <lineage>
        <taxon>Bacteria</taxon>
        <taxon>Pseudomonadati</taxon>
        <taxon>Bacteroidota</taxon>
        <taxon>Saprospiria</taxon>
        <taxon>Saprospirales</taxon>
        <taxon>Saprospiraceae</taxon>
        <taxon>Membranihabitans</taxon>
    </lineage>
</organism>
<evidence type="ECO:0000313" key="10">
    <source>
        <dbReference type="Proteomes" id="UP000753961"/>
    </source>
</evidence>
<proteinExistence type="inferred from homology"/>
<dbReference type="SUPFAM" id="SSF48452">
    <property type="entry name" value="TPR-like"/>
    <property type="match status" value="1"/>
</dbReference>
<dbReference type="InterPro" id="IPR033985">
    <property type="entry name" value="SusD-like_N"/>
</dbReference>
<dbReference type="InterPro" id="IPR011990">
    <property type="entry name" value="TPR-like_helical_dom_sf"/>
</dbReference>
<feature type="domain" description="RagB/SusD" evidence="7">
    <location>
        <begin position="377"/>
        <end position="519"/>
    </location>
</feature>
<evidence type="ECO:0000256" key="6">
    <source>
        <dbReference type="SAM" id="MobiDB-lite"/>
    </source>
</evidence>
<accession>A0A953LCC9</accession>
<sequence>MMYKRYYIILIVAVFFGMMSCEDLNTLPVGDTVTSDQKEEVAENDPAKAEAGVNAIFAQFSAYAPNEDALGSVRHNDFGYPAVMMFMDQNGVDVVSEDNGYNWFGNNLDYSDREYTSNEGQILWNNMYSIINSTNNVIGAFPADIEDPTGQFFLGQGLAARAFSYLVLVQLYQFNYVGNESKPAVPIITNENSNEAALNGAPRSTVQEVYDFINSDLTTAISLLQSAEEGGVTRNDKRYISLAVAYGLRARMHLAMQKWNEAAADATDAINASSAVPAQISDVNHPTFWSSTQSDWMWGIIIQETDRVVTSGIVNWYSHMGSFNGNGYSTVSEGKQINKALFESIADTDVRKGWWLDENKTSANLNEEQADFIAGLGYVPYTQVKFGPYNDKVATSTNANDIPLMRIEEMYLIKAEAEAMSGGDGKGTLENFIKTYRDTSYVVSASTPQEVQEEVFRQRRIELWGEGLNWFDIMRLNKDVDRRGGGFPNATMVFNIDAGSDLLLWRIPEAEIQANPALSESDNNPSAPTPDPVPDE</sequence>